<name>A0A1G2QHT4_9BACT</name>
<comment type="caution">
    <text evidence="1">The sequence shown here is derived from an EMBL/GenBank/DDBJ whole genome shotgun (WGS) entry which is preliminary data.</text>
</comment>
<sequence length="128" mass="14276">MLRRTSEAPTNGVTYNIVVRPGKKISDSDRITKKIRAAADKKGWLKPHWEVACLIRDTFTDEQLEQMGLWYIVTMHEPIKDSGGVPYLLDSCRSVDGRWLGANCVRPGASWGDRGGFAFAVPQVSPQT</sequence>
<dbReference type="AlphaFoldDB" id="A0A1G2QHT4"/>
<dbReference type="EMBL" id="MHTK01000006">
    <property type="protein sequence ID" value="OHA59582.1"/>
    <property type="molecule type" value="Genomic_DNA"/>
</dbReference>
<organism evidence="1 2">
    <name type="scientific">Candidatus Vogelbacteria bacterium RIFOXYD1_FULL_46_19</name>
    <dbReference type="NCBI Taxonomy" id="1802439"/>
    <lineage>
        <taxon>Bacteria</taxon>
        <taxon>Candidatus Vogeliibacteriota</taxon>
    </lineage>
</organism>
<evidence type="ECO:0000313" key="1">
    <source>
        <dbReference type="EMBL" id="OHA59582.1"/>
    </source>
</evidence>
<reference evidence="1 2" key="1">
    <citation type="journal article" date="2016" name="Nat. Commun.">
        <title>Thousands of microbial genomes shed light on interconnected biogeochemical processes in an aquifer system.</title>
        <authorList>
            <person name="Anantharaman K."/>
            <person name="Brown C.T."/>
            <person name="Hug L.A."/>
            <person name="Sharon I."/>
            <person name="Castelle C.J."/>
            <person name="Probst A.J."/>
            <person name="Thomas B.C."/>
            <person name="Singh A."/>
            <person name="Wilkins M.J."/>
            <person name="Karaoz U."/>
            <person name="Brodie E.L."/>
            <person name="Williams K.H."/>
            <person name="Hubbard S.S."/>
            <person name="Banfield J.F."/>
        </authorList>
    </citation>
    <scope>NUCLEOTIDE SEQUENCE [LARGE SCALE GENOMIC DNA]</scope>
</reference>
<proteinExistence type="predicted"/>
<dbReference type="Proteomes" id="UP000177838">
    <property type="component" value="Unassembled WGS sequence"/>
</dbReference>
<evidence type="ECO:0000313" key="2">
    <source>
        <dbReference type="Proteomes" id="UP000177838"/>
    </source>
</evidence>
<gene>
    <name evidence="1" type="ORF">A2589_01840</name>
</gene>
<accession>A0A1G2QHT4</accession>
<protein>
    <submittedName>
        <fullName evidence="1">Uncharacterized protein</fullName>
    </submittedName>
</protein>